<evidence type="ECO:0000313" key="2">
    <source>
        <dbReference type="Proteomes" id="UP000276770"/>
    </source>
</evidence>
<dbReference type="Pfam" id="PF13056">
    <property type="entry name" value="DUF3918"/>
    <property type="match status" value="1"/>
</dbReference>
<organism evidence="1 2">
    <name type="scientific">Falsibacillus albus</name>
    <dbReference type="NCBI Taxonomy" id="2478915"/>
    <lineage>
        <taxon>Bacteria</taxon>
        <taxon>Bacillati</taxon>
        <taxon>Bacillota</taxon>
        <taxon>Bacilli</taxon>
        <taxon>Bacillales</taxon>
        <taxon>Bacillaceae</taxon>
        <taxon>Falsibacillus</taxon>
    </lineage>
</organism>
<reference evidence="1 2" key="1">
    <citation type="submission" date="2018-10" db="EMBL/GenBank/DDBJ databases">
        <title>Falsibacillus sp. genome draft.</title>
        <authorList>
            <person name="Shi S."/>
        </authorList>
    </citation>
    <scope>NUCLEOTIDE SEQUENCE [LARGE SCALE GENOMIC DNA]</scope>
    <source>
        <strain evidence="1 2">GY 10110</strain>
    </source>
</reference>
<proteinExistence type="predicted"/>
<dbReference type="InterPro" id="IPR025029">
    <property type="entry name" value="DUF3918"/>
</dbReference>
<dbReference type="AlphaFoldDB" id="A0A3L7K520"/>
<dbReference type="Proteomes" id="UP000276770">
    <property type="component" value="Unassembled WGS sequence"/>
</dbReference>
<dbReference type="RefSeq" id="WP_121678808.1">
    <property type="nucleotide sequence ID" value="NZ_RCVZ01000001.1"/>
</dbReference>
<gene>
    <name evidence="1" type="ORF">D9X91_01650</name>
</gene>
<protein>
    <submittedName>
        <fullName evidence="1">DUF3918 domain-containing protein</fullName>
    </submittedName>
</protein>
<dbReference type="EMBL" id="RCVZ01000001">
    <property type="protein sequence ID" value="RLQ98118.1"/>
    <property type="molecule type" value="Genomic_DNA"/>
</dbReference>
<name>A0A3L7K520_9BACI</name>
<dbReference type="OrthoDB" id="2935265at2"/>
<sequence length="47" mass="5494">MLVLNKTIASLIGFGAGIAATVYSQRQDYMDGKQWKRMRRKMKRAFR</sequence>
<keyword evidence="2" id="KW-1185">Reference proteome</keyword>
<evidence type="ECO:0000313" key="1">
    <source>
        <dbReference type="EMBL" id="RLQ98118.1"/>
    </source>
</evidence>
<accession>A0A3L7K520</accession>
<comment type="caution">
    <text evidence="1">The sequence shown here is derived from an EMBL/GenBank/DDBJ whole genome shotgun (WGS) entry which is preliminary data.</text>
</comment>